<gene>
    <name evidence="1" type="ORF">H8K32_14440</name>
</gene>
<evidence type="ECO:0000313" key="2">
    <source>
        <dbReference type="Proteomes" id="UP000634011"/>
    </source>
</evidence>
<dbReference type="Proteomes" id="UP000634011">
    <property type="component" value="Unassembled WGS sequence"/>
</dbReference>
<keyword evidence="2" id="KW-1185">Reference proteome</keyword>
<proteinExistence type="predicted"/>
<dbReference type="RefSeq" id="WP_186913239.1">
    <property type="nucleotide sequence ID" value="NZ_JACOFV010000013.1"/>
</dbReference>
<organism evidence="1 2">
    <name type="scientific">Undibacterium jejuense</name>
    <dbReference type="NCBI Taxonomy" id="1344949"/>
    <lineage>
        <taxon>Bacteria</taxon>
        <taxon>Pseudomonadati</taxon>
        <taxon>Pseudomonadota</taxon>
        <taxon>Betaproteobacteria</taxon>
        <taxon>Burkholderiales</taxon>
        <taxon>Oxalobacteraceae</taxon>
        <taxon>Undibacterium</taxon>
    </lineage>
</organism>
<accession>A0A923HEY3</accession>
<protein>
    <submittedName>
        <fullName evidence="1">Uncharacterized protein</fullName>
    </submittedName>
</protein>
<reference evidence="1" key="1">
    <citation type="submission" date="2020-08" db="EMBL/GenBank/DDBJ databases">
        <title>Novel species isolated from subtropical streams in China.</title>
        <authorList>
            <person name="Lu H."/>
        </authorList>
    </citation>
    <scope>NUCLEOTIDE SEQUENCE</scope>
    <source>
        <strain evidence="1">KACC 12607</strain>
    </source>
</reference>
<evidence type="ECO:0000313" key="1">
    <source>
        <dbReference type="EMBL" id="MBC3863302.1"/>
    </source>
</evidence>
<dbReference type="AlphaFoldDB" id="A0A923HEY3"/>
<sequence>MNTIKKTDKKLTGLPKLKNQLWLASVIERSQQVSLEQTLYWLYQKGLEGDSNKWYRYSACSSKPRPELISEVDKILPGTAKIYRSGSERFPLFLVLDKNEGVCKRVVSSLLADAQLYRSGQTLTEKCHTLFQHIAEIDFQQAWCRPHYDFEKLLAEPTANAIGESIKIQNLSSRTMLAIIALWNVTILQNDIIATNCAEYLMFGILGAPMEENFGKPVAEFVSEMFHMAG</sequence>
<comment type="caution">
    <text evidence="1">The sequence shown here is derived from an EMBL/GenBank/DDBJ whole genome shotgun (WGS) entry which is preliminary data.</text>
</comment>
<name>A0A923HEY3_9BURK</name>
<dbReference type="EMBL" id="JACOFV010000013">
    <property type="protein sequence ID" value="MBC3863302.1"/>
    <property type="molecule type" value="Genomic_DNA"/>
</dbReference>